<dbReference type="Proteomes" id="UP000823941">
    <property type="component" value="Chromosome 25"/>
</dbReference>
<gene>
    <name evidence="1" type="ORF">JYU34_018545</name>
</gene>
<protein>
    <submittedName>
        <fullName evidence="1">Uncharacterized protein</fullName>
    </submittedName>
</protein>
<comment type="caution">
    <text evidence="1">The sequence shown here is derived from an EMBL/GenBank/DDBJ whole genome shotgun (WGS) entry which is preliminary data.</text>
</comment>
<organism evidence="1 2">
    <name type="scientific">Plutella xylostella</name>
    <name type="common">Diamondback moth</name>
    <name type="synonym">Plutella maculipennis</name>
    <dbReference type="NCBI Taxonomy" id="51655"/>
    <lineage>
        <taxon>Eukaryota</taxon>
        <taxon>Metazoa</taxon>
        <taxon>Ecdysozoa</taxon>
        <taxon>Arthropoda</taxon>
        <taxon>Hexapoda</taxon>
        <taxon>Insecta</taxon>
        <taxon>Pterygota</taxon>
        <taxon>Neoptera</taxon>
        <taxon>Endopterygota</taxon>
        <taxon>Lepidoptera</taxon>
        <taxon>Glossata</taxon>
        <taxon>Ditrysia</taxon>
        <taxon>Yponomeutoidea</taxon>
        <taxon>Plutellidae</taxon>
        <taxon>Plutella</taxon>
    </lineage>
</organism>
<dbReference type="EMBL" id="JAHIBW010000025">
    <property type="protein sequence ID" value="KAG7297802.1"/>
    <property type="molecule type" value="Genomic_DNA"/>
</dbReference>
<reference evidence="1 2" key="1">
    <citation type="submission" date="2021-06" db="EMBL/GenBank/DDBJ databases">
        <title>A haploid diamondback moth (Plutella xylostella L.) genome assembly resolves 31 chromosomes and identifies a diamide resistance mutation.</title>
        <authorList>
            <person name="Ward C.M."/>
            <person name="Perry K.D."/>
            <person name="Baker G."/>
            <person name="Powis K."/>
            <person name="Heckel D.G."/>
            <person name="Baxter S.W."/>
        </authorList>
    </citation>
    <scope>NUCLEOTIDE SEQUENCE [LARGE SCALE GENOMIC DNA]</scope>
    <source>
        <strain evidence="1 2">LV</strain>
        <tissue evidence="1">Single pupa</tissue>
    </source>
</reference>
<evidence type="ECO:0000313" key="1">
    <source>
        <dbReference type="EMBL" id="KAG7297802.1"/>
    </source>
</evidence>
<evidence type="ECO:0000313" key="2">
    <source>
        <dbReference type="Proteomes" id="UP000823941"/>
    </source>
</evidence>
<accession>A0ABQ7PXT8</accession>
<sequence>MRRGERPRASSPRIKGFGLRAAANIDVGYSNLFRRAECLGPLGLDLEPGSRVI</sequence>
<keyword evidence="2" id="KW-1185">Reference proteome</keyword>
<proteinExistence type="predicted"/>
<name>A0ABQ7PXT8_PLUXY</name>